<protein>
    <recommendedName>
        <fullName evidence="1">DUF6546 domain-containing protein</fullName>
    </recommendedName>
</protein>
<organism evidence="2 3">
    <name type="scientific">Oidiodendron maius (strain Zn)</name>
    <dbReference type="NCBI Taxonomy" id="913774"/>
    <lineage>
        <taxon>Eukaryota</taxon>
        <taxon>Fungi</taxon>
        <taxon>Dikarya</taxon>
        <taxon>Ascomycota</taxon>
        <taxon>Pezizomycotina</taxon>
        <taxon>Leotiomycetes</taxon>
        <taxon>Leotiomycetes incertae sedis</taxon>
        <taxon>Myxotrichaceae</taxon>
        <taxon>Oidiodendron</taxon>
    </lineage>
</organism>
<gene>
    <name evidence="2" type="ORF">OIDMADRAFT_136435</name>
</gene>
<proteinExistence type="predicted"/>
<dbReference type="Pfam" id="PF20183">
    <property type="entry name" value="DUF6546"/>
    <property type="match status" value="1"/>
</dbReference>
<dbReference type="STRING" id="913774.A0A0C3GV72"/>
<dbReference type="InterPro" id="IPR046676">
    <property type="entry name" value="DUF6546"/>
</dbReference>
<dbReference type="Proteomes" id="UP000054321">
    <property type="component" value="Unassembled WGS sequence"/>
</dbReference>
<dbReference type="HOGENOM" id="CLU_023464_0_0_1"/>
<evidence type="ECO:0000313" key="3">
    <source>
        <dbReference type="Proteomes" id="UP000054321"/>
    </source>
</evidence>
<accession>A0A0C3GV72</accession>
<feature type="domain" description="DUF6546" evidence="1">
    <location>
        <begin position="244"/>
        <end position="448"/>
    </location>
</feature>
<dbReference type="EMBL" id="KN832891">
    <property type="protein sequence ID" value="KIM94191.1"/>
    <property type="molecule type" value="Genomic_DNA"/>
</dbReference>
<reference evidence="2 3" key="1">
    <citation type="submission" date="2014-04" db="EMBL/GenBank/DDBJ databases">
        <authorList>
            <consortium name="DOE Joint Genome Institute"/>
            <person name="Kuo A."/>
            <person name="Martino E."/>
            <person name="Perotto S."/>
            <person name="Kohler A."/>
            <person name="Nagy L.G."/>
            <person name="Floudas D."/>
            <person name="Copeland A."/>
            <person name="Barry K.W."/>
            <person name="Cichocki N."/>
            <person name="Veneault-Fourrey C."/>
            <person name="LaButti K."/>
            <person name="Lindquist E.A."/>
            <person name="Lipzen A."/>
            <person name="Lundell T."/>
            <person name="Morin E."/>
            <person name="Murat C."/>
            <person name="Sun H."/>
            <person name="Tunlid A."/>
            <person name="Henrissat B."/>
            <person name="Grigoriev I.V."/>
            <person name="Hibbett D.S."/>
            <person name="Martin F."/>
            <person name="Nordberg H.P."/>
            <person name="Cantor M.N."/>
            <person name="Hua S.X."/>
        </authorList>
    </citation>
    <scope>NUCLEOTIDE SEQUENCE [LARGE SCALE GENOMIC DNA]</scope>
    <source>
        <strain evidence="2 3">Zn</strain>
    </source>
</reference>
<name>A0A0C3GV72_OIDMZ</name>
<dbReference type="AlphaFoldDB" id="A0A0C3GV72"/>
<keyword evidence="3" id="KW-1185">Reference proteome</keyword>
<evidence type="ECO:0000259" key="1">
    <source>
        <dbReference type="Pfam" id="PF20183"/>
    </source>
</evidence>
<reference evidence="3" key="2">
    <citation type="submission" date="2015-01" db="EMBL/GenBank/DDBJ databases">
        <title>Evolutionary Origins and Diversification of the Mycorrhizal Mutualists.</title>
        <authorList>
            <consortium name="DOE Joint Genome Institute"/>
            <consortium name="Mycorrhizal Genomics Consortium"/>
            <person name="Kohler A."/>
            <person name="Kuo A."/>
            <person name="Nagy L.G."/>
            <person name="Floudas D."/>
            <person name="Copeland A."/>
            <person name="Barry K.W."/>
            <person name="Cichocki N."/>
            <person name="Veneault-Fourrey C."/>
            <person name="LaButti K."/>
            <person name="Lindquist E.A."/>
            <person name="Lipzen A."/>
            <person name="Lundell T."/>
            <person name="Morin E."/>
            <person name="Murat C."/>
            <person name="Riley R."/>
            <person name="Ohm R."/>
            <person name="Sun H."/>
            <person name="Tunlid A."/>
            <person name="Henrissat B."/>
            <person name="Grigoriev I.V."/>
            <person name="Hibbett D.S."/>
            <person name="Martin F."/>
        </authorList>
    </citation>
    <scope>NUCLEOTIDE SEQUENCE [LARGE SCALE GENOMIC DNA]</scope>
    <source>
        <strain evidence="3">Zn</strain>
    </source>
</reference>
<sequence>MADWSTLPVEIRLMILDLVAEDYYFNSEPYARAGYASVCQEWQPVFEQRNFRQLTLDQERISGLERFMYTEHRRDYLKHLFLRVQLDEYDCTVCQSPEDDETTRNNNYIMSRALWNVLIILSKWTRSVQSRLTLELGAYSLSDSKHTFRDFHLEQGYPIMGTLTTNLDLPEFSTFSQTFPKVKIITGLLIRRQFYRKIAIHSLSKLLREAFICLQWFRHEGWYNINLRQQVSFERDYRSLILGNLPSTLQDLYIFEDFNELLCPERSTQHRNRSLGLALSEASRSLKNLSAAFLFDAKDFFITFWPTKLQTSNVVPWKNLQTLALTSRLLHPEISRNKIKKLLIAAGRTAAFMPRLKVMEIWNGGKGHACVFRYSNDAGTPQIIWTSNWGIDVQLDDDVVSCWSALPNGQHLESTLITIVNRLPRRQKQIKTYAATIRYLRLRSHVLHLISDYQLHWEEYKLLKG</sequence>
<dbReference type="InParanoid" id="A0A0C3GV72"/>
<evidence type="ECO:0000313" key="2">
    <source>
        <dbReference type="EMBL" id="KIM94191.1"/>
    </source>
</evidence>
<dbReference type="OrthoDB" id="3728558at2759"/>